<gene>
    <name evidence="1" type="ORF">I4F81_007631</name>
</gene>
<dbReference type="EMBL" id="CM020619">
    <property type="protein sequence ID" value="KAK1865096.1"/>
    <property type="molecule type" value="Genomic_DNA"/>
</dbReference>
<reference evidence="1" key="1">
    <citation type="submission" date="2019-11" db="EMBL/GenBank/DDBJ databases">
        <title>Nori genome reveals adaptations in red seaweeds to the harsh intertidal environment.</title>
        <authorList>
            <person name="Wang D."/>
            <person name="Mao Y."/>
        </authorList>
    </citation>
    <scope>NUCLEOTIDE SEQUENCE</scope>
    <source>
        <tissue evidence="1">Gametophyte</tissue>
    </source>
</reference>
<keyword evidence="2" id="KW-1185">Reference proteome</keyword>
<organism evidence="1 2">
    <name type="scientific">Pyropia yezoensis</name>
    <name type="common">Susabi-nori</name>
    <name type="synonym">Porphyra yezoensis</name>
    <dbReference type="NCBI Taxonomy" id="2788"/>
    <lineage>
        <taxon>Eukaryota</taxon>
        <taxon>Rhodophyta</taxon>
        <taxon>Bangiophyceae</taxon>
        <taxon>Bangiales</taxon>
        <taxon>Bangiaceae</taxon>
        <taxon>Pyropia</taxon>
    </lineage>
</organism>
<accession>A0ACC3C484</accession>
<sequence length="670" mass="68254">MDRPGAPSVPRDRHSAGLAGAAGEGTPLLGGAPAHTSRADGGAATAVTLDEFPGDGPTVSTATLAPGGPASSMASLPPLPPPPPPPPPPPSATLLSPRGLMSRAVRVPPAMLRATLGGGGGGGGVSHAVIAKAPPLEASISTSRFATGGKNRLARVRPSEVTPTQQEVWSGRLSAYTTCNTFSMRGLFDYLLRHYPRSARRFSRDVVHLHLRRAMVPAGVGGAATATTAAAWAAAGVATNGGGGNGSSHGGSNGGAGFSQPAAGMQAAAAPVVSPGGPLPLTTAESPLSDGPGSGSATVGPPPRTELPGFVNALVSNFFPTESSGSGIADGLFPNVVPVPSSPDDDEWVASEAGPLPLSYALEPSGVSSGAADLTASLASAVNDTLAGVGDVFVFSYGVIVSWGLSENAEEAIIAQMRSFEIGSLEGGAENEIFDYGYWGGGDALGGGEGAPPGVHTDVHVPAAAAAASASAAASAVGGDGAHGPRAADVDASCVRIAQDTVLLSLGLSPDNLVRAKLAVSHAVAQSSKLASFESAVEGVFDRISHLPVALAQTGRLNISDRELLRLSGELYTYRAYINLQTDILDTPDIFWDHEELEPLYHKGSGYLDLSRRTSVLNKRLDVIADLYALFRDERHVQKGHRLEWVVIWLIVVEVVLDLLELAILGHAGI</sequence>
<proteinExistence type="predicted"/>
<comment type="caution">
    <text evidence="1">The sequence shown here is derived from an EMBL/GenBank/DDBJ whole genome shotgun (WGS) entry which is preliminary data.</text>
</comment>
<dbReference type="Proteomes" id="UP000798662">
    <property type="component" value="Chromosome 2"/>
</dbReference>
<protein>
    <submittedName>
        <fullName evidence="1">Uncharacterized protein</fullName>
    </submittedName>
</protein>
<name>A0ACC3C484_PYRYE</name>
<evidence type="ECO:0000313" key="2">
    <source>
        <dbReference type="Proteomes" id="UP000798662"/>
    </source>
</evidence>
<evidence type="ECO:0000313" key="1">
    <source>
        <dbReference type="EMBL" id="KAK1865096.1"/>
    </source>
</evidence>